<keyword evidence="3" id="KW-1185">Reference proteome</keyword>
<gene>
    <name evidence="2" type="ORF">INT45_005116</name>
</gene>
<name>A0A8H7SBU1_9FUNG</name>
<protein>
    <recommendedName>
        <fullName evidence="1">MIT domain-containing protein</fullName>
    </recommendedName>
</protein>
<evidence type="ECO:0000313" key="2">
    <source>
        <dbReference type="EMBL" id="KAG2226630.1"/>
    </source>
</evidence>
<dbReference type="InterPro" id="IPR036181">
    <property type="entry name" value="MIT_dom_sf"/>
</dbReference>
<dbReference type="Pfam" id="PF04212">
    <property type="entry name" value="MIT"/>
    <property type="match status" value="1"/>
</dbReference>
<accession>A0A8H7SBU1</accession>
<reference evidence="2 3" key="1">
    <citation type="submission" date="2020-12" db="EMBL/GenBank/DDBJ databases">
        <title>Metabolic potential, ecology and presence of endohyphal bacteria is reflected in genomic diversity of Mucoromycotina.</title>
        <authorList>
            <person name="Muszewska A."/>
            <person name="Okrasinska A."/>
            <person name="Steczkiewicz K."/>
            <person name="Drgas O."/>
            <person name="Orlowska M."/>
            <person name="Perlinska-Lenart U."/>
            <person name="Aleksandrzak-Piekarczyk T."/>
            <person name="Szatraj K."/>
            <person name="Zielenkiewicz U."/>
            <person name="Pilsyk S."/>
            <person name="Malc E."/>
            <person name="Mieczkowski P."/>
            <person name="Kruszewska J.S."/>
            <person name="Biernat P."/>
            <person name="Pawlowska J."/>
        </authorList>
    </citation>
    <scope>NUCLEOTIDE SEQUENCE [LARGE SCALE GENOMIC DNA]</scope>
    <source>
        <strain evidence="2 3">CBS 142.35</strain>
    </source>
</reference>
<proteinExistence type="predicted"/>
<feature type="domain" description="MIT" evidence="1">
    <location>
        <begin position="116"/>
        <end position="171"/>
    </location>
</feature>
<dbReference type="Proteomes" id="UP000646827">
    <property type="component" value="Unassembled WGS sequence"/>
</dbReference>
<dbReference type="AlphaFoldDB" id="A0A8H7SBU1"/>
<dbReference type="OrthoDB" id="2414723at2759"/>
<dbReference type="InterPro" id="IPR007330">
    <property type="entry name" value="MIT_dom"/>
</dbReference>
<organism evidence="2 3">
    <name type="scientific">Circinella minor</name>
    <dbReference type="NCBI Taxonomy" id="1195481"/>
    <lineage>
        <taxon>Eukaryota</taxon>
        <taxon>Fungi</taxon>
        <taxon>Fungi incertae sedis</taxon>
        <taxon>Mucoromycota</taxon>
        <taxon>Mucoromycotina</taxon>
        <taxon>Mucoromycetes</taxon>
        <taxon>Mucorales</taxon>
        <taxon>Lichtheimiaceae</taxon>
        <taxon>Circinella</taxon>
    </lineage>
</organism>
<evidence type="ECO:0000313" key="3">
    <source>
        <dbReference type="Proteomes" id="UP000646827"/>
    </source>
</evidence>
<dbReference type="SUPFAM" id="SSF116846">
    <property type="entry name" value="MIT domain"/>
    <property type="match status" value="1"/>
</dbReference>
<dbReference type="EMBL" id="JAEPRB010000015">
    <property type="protein sequence ID" value="KAG2226630.1"/>
    <property type="molecule type" value="Genomic_DNA"/>
</dbReference>
<evidence type="ECO:0000259" key="1">
    <source>
        <dbReference type="Pfam" id="PF04212"/>
    </source>
</evidence>
<sequence>MSAATARSNEPGLISKFISHADKLPLVGNPLAGWTAKNKESISEKQQQQEVVYYRLSPRSSYAAAPPPPYEKVAANNSTNANSSMLGKILSASGLTSPSHHSTNNHLTNIDTKQVEHAVTLINIASEMDQSGNQQMAFDLYMMGLDRMLSAFPLETNANMKRALEDKIREFKQEKRLNLDLPPADVTELSDSNMESTNSNTLVELIVNTLVYSAVTLKKSPVPYVVTSIIACAKYGFNLVDDTCQIRKRTRDIASHSISKAMELERHYEIQEKVNESMNAIYGALAKANMAYTEAPGFKEKEETIPATA</sequence>
<comment type="caution">
    <text evidence="2">The sequence shown here is derived from an EMBL/GenBank/DDBJ whole genome shotgun (WGS) entry which is preliminary data.</text>
</comment>
<dbReference type="Gene3D" id="1.20.58.80">
    <property type="entry name" value="Phosphotransferase system, lactose/cellobiose-type IIA subunit"/>
    <property type="match status" value="1"/>
</dbReference>